<dbReference type="Proteomes" id="UP000004791">
    <property type="component" value="Segment"/>
</dbReference>
<name>H9D1I9_9CAUD</name>
<sequence>MTKVVVDQPQKDVKRFKDLECMEYFLLPDGNLCLKTWGTEAIDLTEGERRNISNSHVTCTVVYKVRITYNTEG</sequence>
<proteinExistence type="predicted"/>
<dbReference type="RefSeq" id="YP_007010576.1">
    <property type="nucleotide sequence ID" value="NC_019540.1"/>
</dbReference>
<accession>H9D1I9</accession>
<protein>
    <submittedName>
        <fullName evidence="1">Uncharacterized protein</fullName>
    </submittedName>
</protein>
<evidence type="ECO:0000313" key="2">
    <source>
        <dbReference type="Proteomes" id="UP000004791"/>
    </source>
</evidence>
<organism evidence="1 2">
    <name type="scientific">Salinivibrio phage CW02</name>
    <dbReference type="NCBI Taxonomy" id="1161935"/>
    <lineage>
        <taxon>Viruses</taxon>
        <taxon>Duplodnaviria</taxon>
        <taxon>Heunggongvirae</taxon>
        <taxon>Uroviricota</taxon>
        <taxon>Caudoviricetes</taxon>
        <taxon>Zobellviridae</taxon>
        <taxon>Salinovirus</taxon>
        <taxon>Salinovirus utanense</taxon>
    </lineage>
</organism>
<dbReference type="GeneID" id="14016750"/>
<evidence type="ECO:0000313" key="1">
    <source>
        <dbReference type="EMBL" id="AFE86231.1"/>
    </source>
</evidence>
<dbReference type="EMBL" id="JQ446452">
    <property type="protein sequence ID" value="AFE86231.1"/>
    <property type="molecule type" value="Genomic_DNA"/>
</dbReference>
<reference evidence="1 2" key="1">
    <citation type="journal article" date="2012" name="J. Virol.">
        <title>Sequence and structural characterization of great salt lake bacteriophage CW02, a member of the T7-like supergroup.</title>
        <authorList>
            <person name="Shen P.S."/>
            <person name="Domek M.J."/>
            <person name="Sanz-Garcia E."/>
            <person name="Makaju A."/>
            <person name="Taylor R.M."/>
            <person name="Hoggan R."/>
            <person name="Culumber M.D."/>
            <person name="Oberg C.J."/>
            <person name="Breakwell D.P."/>
            <person name="Prince J.T."/>
            <person name="Belnap D.M."/>
        </authorList>
    </citation>
    <scope>NUCLEOTIDE SEQUENCE [LARGE SCALE GENOMIC DNA]</scope>
</reference>
<dbReference type="KEGG" id="vg:14016750"/>
<keyword evidence="2" id="KW-1185">Reference proteome</keyword>